<keyword evidence="5 7" id="KW-0472">Membrane</keyword>
<dbReference type="Proteomes" id="UP001153069">
    <property type="component" value="Unassembled WGS sequence"/>
</dbReference>
<feature type="transmembrane region" description="Helical" evidence="7">
    <location>
        <begin position="86"/>
        <end position="105"/>
    </location>
</feature>
<dbReference type="EMBL" id="CAICTM010001719">
    <property type="protein sequence ID" value="CAB9525752.1"/>
    <property type="molecule type" value="Genomic_DNA"/>
</dbReference>
<evidence type="ECO:0000256" key="7">
    <source>
        <dbReference type="SAM" id="Phobius"/>
    </source>
</evidence>
<dbReference type="Pfam" id="PF07970">
    <property type="entry name" value="COPIIcoated_ERV"/>
    <property type="match status" value="1"/>
</dbReference>
<feature type="region of interest" description="Disordered" evidence="6">
    <location>
        <begin position="1"/>
        <end position="56"/>
    </location>
</feature>
<dbReference type="PANTHER" id="PTHR10984">
    <property type="entry name" value="ENDOPLASMIC RETICULUM-GOLGI INTERMEDIATE COMPARTMENT PROTEIN"/>
    <property type="match status" value="1"/>
</dbReference>
<name>A0A9N8ER93_9STRA</name>
<dbReference type="GO" id="GO:0030134">
    <property type="term" value="C:COPII-coated ER to Golgi transport vesicle"/>
    <property type="evidence" value="ECO:0007669"/>
    <property type="project" value="TreeGrafter"/>
</dbReference>
<dbReference type="AlphaFoldDB" id="A0A9N8ER93"/>
<comment type="similarity">
    <text evidence="2">Belongs to the ERGIC family.</text>
</comment>
<proteinExistence type="inferred from homology"/>
<dbReference type="GO" id="GO:0005783">
    <property type="term" value="C:endoplasmic reticulum"/>
    <property type="evidence" value="ECO:0007669"/>
    <property type="project" value="TreeGrafter"/>
</dbReference>
<accession>A0A9N8ER93</accession>
<dbReference type="InterPro" id="IPR039542">
    <property type="entry name" value="Erv_N"/>
</dbReference>
<evidence type="ECO:0000256" key="1">
    <source>
        <dbReference type="ARBA" id="ARBA00004141"/>
    </source>
</evidence>
<evidence type="ECO:0000259" key="9">
    <source>
        <dbReference type="Pfam" id="PF13850"/>
    </source>
</evidence>
<gene>
    <name evidence="10" type="ORF">SEMRO_1721_G293520.1</name>
</gene>
<protein>
    <submittedName>
        <fullName evidence="10">Reticulum-Golgi intermediate compartment protein 3</fullName>
    </submittedName>
</protein>
<evidence type="ECO:0000256" key="3">
    <source>
        <dbReference type="ARBA" id="ARBA00022692"/>
    </source>
</evidence>
<dbReference type="InterPro" id="IPR012936">
    <property type="entry name" value="Erv_C"/>
</dbReference>
<organism evidence="10 11">
    <name type="scientific">Seminavis robusta</name>
    <dbReference type="NCBI Taxonomy" id="568900"/>
    <lineage>
        <taxon>Eukaryota</taxon>
        <taxon>Sar</taxon>
        <taxon>Stramenopiles</taxon>
        <taxon>Ochrophyta</taxon>
        <taxon>Bacillariophyta</taxon>
        <taxon>Bacillariophyceae</taxon>
        <taxon>Bacillariophycidae</taxon>
        <taxon>Naviculales</taxon>
        <taxon>Naviculaceae</taxon>
        <taxon>Seminavis</taxon>
    </lineage>
</organism>
<evidence type="ECO:0000259" key="8">
    <source>
        <dbReference type="Pfam" id="PF07970"/>
    </source>
</evidence>
<feature type="domain" description="Endoplasmic reticulum vesicle transporter N-terminal" evidence="9">
    <location>
        <begin position="62"/>
        <end position="152"/>
    </location>
</feature>
<keyword evidence="4 7" id="KW-1133">Transmembrane helix</keyword>
<evidence type="ECO:0000256" key="2">
    <source>
        <dbReference type="ARBA" id="ARBA00005648"/>
    </source>
</evidence>
<evidence type="ECO:0000313" key="10">
    <source>
        <dbReference type="EMBL" id="CAB9525752.1"/>
    </source>
</evidence>
<feature type="domain" description="Endoplasmic reticulum vesicle transporter C-terminal" evidence="8">
    <location>
        <begin position="206"/>
        <end position="484"/>
    </location>
</feature>
<comment type="caution">
    <text evidence="10">The sequence shown here is derived from an EMBL/GenBank/DDBJ whole genome shotgun (WGS) entry which is preliminary data.</text>
</comment>
<comment type="subcellular location">
    <subcellularLocation>
        <location evidence="1">Membrane</location>
        <topology evidence="1">Multi-pass membrane protein</topology>
    </subcellularLocation>
</comment>
<dbReference type="OrthoDB" id="270930at2759"/>
<reference evidence="10" key="1">
    <citation type="submission" date="2020-06" db="EMBL/GenBank/DDBJ databases">
        <authorList>
            <consortium name="Plant Systems Biology data submission"/>
        </authorList>
    </citation>
    <scope>NUCLEOTIDE SEQUENCE</scope>
    <source>
        <strain evidence="10">D6</strain>
    </source>
</reference>
<dbReference type="PANTHER" id="PTHR10984:SF25">
    <property type="entry name" value="ENDOPLASMIC RETICULUM-GOLGI INTERMEDIATE COMPARTMENT PROTEIN 3"/>
    <property type="match status" value="1"/>
</dbReference>
<evidence type="ECO:0000313" key="11">
    <source>
        <dbReference type="Proteomes" id="UP001153069"/>
    </source>
</evidence>
<dbReference type="InterPro" id="IPR045888">
    <property type="entry name" value="Erv"/>
</dbReference>
<evidence type="ECO:0000256" key="4">
    <source>
        <dbReference type="ARBA" id="ARBA00022989"/>
    </source>
</evidence>
<dbReference type="GO" id="GO:0016020">
    <property type="term" value="C:membrane"/>
    <property type="evidence" value="ECO:0007669"/>
    <property type="project" value="UniProtKB-SubCell"/>
</dbReference>
<evidence type="ECO:0000256" key="6">
    <source>
        <dbReference type="SAM" id="MobiDB-lite"/>
    </source>
</evidence>
<keyword evidence="3 7" id="KW-0812">Transmembrane</keyword>
<evidence type="ECO:0000256" key="5">
    <source>
        <dbReference type="ARBA" id="ARBA00023136"/>
    </source>
</evidence>
<keyword evidence="11" id="KW-1185">Reference proteome</keyword>
<feature type="compositionally biased region" description="Polar residues" evidence="6">
    <location>
        <begin position="18"/>
        <end position="28"/>
    </location>
</feature>
<feature type="compositionally biased region" description="Acidic residues" evidence="6">
    <location>
        <begin position="398"/>
        <end position="411"/>
    </location>
</feature>
<feature type="region of interest" description="Disordered" evidence="6">
    <location>
        <begin position="398"/>
        <end position="432"/>
    </location>
</feature>
<dbReference type="Pfam" id="PF13850">
    <property type="entry name" value="ERGIC_N"/>
    <property type="match status" value="1"/>
</dbReference>
<feature type="transmembrane region" description="Helical" evidence="7">
    <location>
        <begin position="465"/>
        <end position="487"/>
    </location>
</feature>
<sequence>MSNSFSNPPAVSPYFSGAPNSAQRQDQGPTLRRRNPTVSGSDNGHGIDRKPSGRAGGSVVQKMDFMFPKVHSDFTVQTDRGGAASLVAYILIAILLLAETFTWLGQNRATSEHISVDTSLGKRMRVNINITFPALACEDLHVDAMDVAGDSQINVADTMVKRKLHLDGRPLSKEEIKVETNAHRQHQETKERLLKEALPEDYCGPCYGAQDTDEQCCNACDDVIDAYSKKKWRTDALFLTAEQCIREGRDKREPKLMTKGQGCQLSGYMTVNRVAGNFHIAMGEGIERNGRHIHTFVPEDAPNFNASHTIHELTFGPDGHQNNGSPLNGVSKIVKEEHGTTGLFQYFIKVVPTNYVGMDGLGDEGDADAANKNKNNEGMPVFETNRYFFTERFRPLMGEEEVSDEKQEENENDKRRVANAGHGGGHSNKDHHKIQNSVLPGVFFIYEIYPFAVEISQNSVPFTHLLIRLMASVGGIFTIVKLADAFLDDRDRRRGR</sequence>